<name>A0AA88F0P0_RHIRH</name>
<dbReference type="AlphaFoldDB" id="A0AA88F0P0"/>
<dbReference type="EMBL" id="QRFF01000002">
    <property type="protein sequence ID" value="KAA3502582.1"/>
    <property type="molecule type" value="Genomic_DNA"/>
</dbReference>
<accession>A0AA88F0P0</accession>
<comment type="caution">
    <text evidence="1">The sequence shown here is derived from an EMBL/GenBank/DDBJ whole genome shotgun (WGS) entry which is preliminary data.</text>
</comment>
<proteinExistence type="predicted"/>
<dbReference type="Proteomes" id="UP000473658">
    <property type="component" value="Unassembled WGS sequence"/>
</dbReference>
<protein>
    <submittedName>
        <fullName evidence="1">Uncharacterized protein</fullName>
    </submittedName>
</protein>
<gene>
    <name evidence="1" type="ORF">DXM27_06210</name>
</gene>
<evidence type="ECO:0000313" key="2">
    <source>
        <dbReference type="Proteomes" id="UP000473658"/>
    </source>
</evidence>
<reference evidence="1 2" key="1">
    <citation type="submission" date="2018-08" db="EMBL/GenBank/DDBJ databases">
        <title>Crown Gall in kiwifruit.</title>
        <authorList>
            <person name="Visnovsky S.B."/>
            <person name="Pitman A.R."/>
        </authorList>
    </citation>
    <scope>NUCLEOTIDE SEQUENCE [LARGE SCALE GENOMIC DNA]</scope>
    <source>
        <strain evidence="1 2">SBV_302_78_2</strain>
    </source>
</reference>
<dbReference type="RefSeq" id="WP_149898309.1">
    <property type="nucleotide sequence ID" value="NZ_QRFF01000002.1"/>
</dbReference>
<organism evidence="1 2">
    <name type="scientific">Rhizobium rhizogenes</name>
    <name type="common">Agrobacterium rhizogenes</name>
    <dbReference type="NCBI Taxonomy" id="359"/>
    <lineage>
        <taxon>Bacteria</taxon>
        <taxon>Pseudomonadati</taxon>
        <taxon>Pseudomonadota</taxon>
        <taxon>Alphaproteobacteria</taxon>
        <taxon>Hyphomicrobiales</taxon>
        <taxon>Rhizobiaceae</taxon>
        <taxon>Rhizobium/Agrobacterium group</taxon>
        <taxon>Rhizobium</taxon>
    </lineage>
</organism>
<sequence>MAKQPNVDDVQRDLLIRIRTEGVRAAYEASLAVCSDVNAPAPARATASATLFRVAGYFDKQDRYNEKEPHEMTAEEIAARIARLARRSATTATDDPDVFD</sequence>
<evidence type="ECO:0000313" key="1">
    <source>
        <dbReference type="EMBL" id="KAA3502582.1"/>
    </source>
</evidence>